<evidence type="ECO:0000313" key="3">
    <source>
        <dbReference type="Proteomes" id="UP000005667"/>
    </source>
</evidence>
<proteinExistence type="predicted"/>
<dbReference type="HOGENOM" id="CLU_2784939_0_0_5"/>
<dbReference type="KEGG" id="ali:AZOLI_2923"/>
<dbReference type="Proteomes" id="UP000005667">
    <property type="component" value="Chromosome"/>
</dbReference>
<evidence type="ECO:0000256" key="1">
    <source>
        <dbReference type="SAM" id="MobiDB-lite"/>
    </source>
</evidence>
<evidence type="ECO:0000313" key="2">
    <source>
        <dbReference type="EMBL" id="CBS88096.1"/>
    </source>
</evidence>
<feature type="region of interest" description="Disordered" evidence="1">
    <location>
        <begin position="1"/>
        <end position="52"/>
    </location>
</feature>
<dbReference type="STRING" id="862719.AZOLI_2923"/>
<dbReference type="AlphaFoldDB" id="G7Z3R8"/>
<feature type="compositionally biased region" description="Basic residues" evidence="1">
    <location>
        <begin position="9"/>
        <end position="21"/>
    </location>
</feature>
<keyword evidence="3" id="KW-1185">Reference proteome</keyword>
<gene>
    <name evidence="2" type="ordered locus">AZOLI_2923</name>
</gene>
<dbReference type="EMBL" id="FQ311868">
    <property type="protein sequence ID" value="CBS88096.1"/>
    <property type="molecule type" value="Genomic_DNA"/>
</dbReference>
<reference evidence="3" key="1">
    <citation type="journal article" date="2011" name="PLoS Genet.">
        <title>Azospirillum genomes reveal transition of bacteria from aquatic to terrestrial environments.</title>
        <authorList>
            <person name="Wisniewski-Dye F."/>
            <person name="Borziak K."/>
            <person name="Khalsa-Moyers G."/>
            <person name="Alexandre G."/>
            <person name="Sukharnikov L.O."/>
            <person name="Wuichet K."/>
            <person name="Hurst G.B."/>
            <person name="McDonald W.H."/>
            <person name="Robertson J.S."/>
            <person name="Barbe V."/>
            <person name="Calteau A."/>
            <person name="Rouy Z."/>
            <person name="Mangenot S."/>
            <person name="Prigent-Combaret C."/>
            <person name="Normand P."/>
            <person name="Boyer M."/>
            <person name="Siguier P."/>
            <person name="Dessaux Y."/>
            <person name="Elmerich C."/>
            <person name="Condemine G."/>
            <person name="Krishnen G."/>
            <person name="Kennedy I."/>
            <person name="Paterson A.H."/>
            <person name="Gonzalez V."/>
            <person name="Mavingui P."/>
            <person name="Zhulin I.B."/>
        </authorList>
    </citation>
    <scope>NUCLEOTIDE SEQUENCE [LARGE SCALE GENOMIC DNA]</scope>
    <source>
        <strain evidence="3">4B</strain>
    </source>
</reference>
<sequence length="68" mass="7805">MRGPSACRREHRRSGRNRQNKKASQMPFPATPADNQTTSLTLPEKGKMVEPRRIELPTYALRTRRSPS</sequence>
<name>G7Z3R8_AZOL4</name>
<accession>G7Z3R8</accession>
<protein>
    <submittedName>
        <fullName evidence="2">Uncharacterized protein</fullName>
    </submittedName>
</protein>
<organism evidence="2 3">
    <name type="scientific">Azospirillum lipoferum (strain 4B)</name>
    <dbReference type="NCBI Taxonomy" id="862719"/>
    <lineage>
        <taxon>Bacteria</taxon>
        <taxon>Pseudomonadati</taxon>
        <taxon>Pseudomonadota</taxon>
        <taxon>Alphaproteobacteria</taxon>
        <taxon>Rhodospirillales</taxon>
        <taxon>Azospirillaceae</taxon>
        <taxon>Azospirillum</taxon>
    </lineage>
</organism>